<evidence type="ECO:0000313" key="2">
    <source>
        <dbReference type="EMBL" id="MBD8048551.1"/>
    </source>
</evidence>
<evidence type="ECO:0000259" key="1">
    <source>
        <dbReference type="Pfam" id="PF16111"/>
    </source>
</evidence>
<evidence type="ECO:0000313" key="3">
    <source>
        <dbReference type="Proteomes" id="UP000627166"/>
    </source>
</evidence>
<sequence>MNMKKNIVLIILMTIIFLVTACSKQDIPQIENPQSVVENYFTSMNEKNVDEHLKTLSEDEKRNQGKINFDKIEYINIISIDEEMDTKFKEGYLKNGQGEGKGISEENLKVYKVKYDVKYKEGTITARDSGIYEEWYWVIRENSNSPWVIDDAGV</sequence>
<accession>A0ABR8YX77</accession>
<dbReference type="Proteomes" id="UP000627166">
    <property type="component" value="Unassembled WGS sequence"/>
</dbReference>
<proteinExistence type="predicted"/>
<dbReference type="InterPro" id="IPR032256">
    <property type="entry name" value="DUF4829"/>
</dbReference>
<comment type="caution">
    <text evidence="2">The sequence shown here is derived from an EMBL/GenBank/DDBJ whole genome shotgun (WGS) entry which is preliminary data.</text>
</comment>
<protein>
    <submittedName>
        <fullName evidence="2">DUF4829 domain-containing protein</fullName>
    </submittedName>
</protein>
<name>A0ABR8YX77_9CLOT</name>
<keyword evidence="3" id="KW-1185">Reference proteome</keyword>
<organism evidence="2 3">
    <name type="scientific">Clostridium faecium</name>
    <dbReference type="NCBI Taxonomy" id="2762223"/>
    <lineage>
        <taxon>Bacteria</taxon>
        <taxon>Bacillati</taxon>
        <taxon>Bacillota</taxon>
        <taxon>Clostridia</taxon>
        <taxon>Eubacteriales</taxon>
        <taxon>Clostridiaceae</taxon>
        <taxon>Clostridium</taxon>
    </lineage>
</organism>
<feature type="domain" description="DUF4829" evidence="1">
    <location>
        <begin position="35"/>
        <end position="153"/>
    </location>
</feature>
<dbReference type="Pfam" id="PF16111">
    <property type="entry name" value="DUF4829"/>
    <property type="match status" value="1"/>
</dbReference>
<gene>
    <name evidence="2" type="ORF">H9637_16200</name>
</gene>
<dbReference type="EMBL" id="JACSQB010000153">
    <property type="protein sequence ID" value="MBD8048551.1"/>
    <property type="molecule type" value="Genomic_DNA"/>
</dbReference>
<dbReference type="PROSITE" id="PS51257">
    <property type="entry name" value="PROKAR_LIPOPROTEIN"/>
    <property type="match status" value="1"/>
</dbReference>
<reference evidence="2 3" key="1">
    <citation type="submission" date="2020-08" db="EMBL/GenBank/DDBJ databases">
        <title>A Genomic Blueprint of the Chicken Gut Microbiome.</title>
        <authorList>
            <person name="Gilroy R."/>
            <person name="Ravi A."/>
            <person name="Getino M."/>
            <person name="Pursley I."/>
            <person name="Horton D.L."/>
            <person name="Alikhan N.-F."/>
            <person name="Baker D."/>
            <person name="Gharbi K."/>
            <person name="Hall N."/>
            <person name="Watson M."/>
            <person name="Adriaenssens E.M."/>
            <person name="Foster-Nyarko E."/>
            <person name="Jarju S."/>
            <person name="Secka A."/>
            <person name="Antonio M."/>
            <person name="Oren A."/>
            <person name="Chaudhuri R."/>
            <person name="La Ragione R.M."/>
            <person name="Hildebrand F."/>
            <person name="Pallen M.J."/>
        </authorList>
    </citation>
    <scope>NUCLEOTIDE SEQUENCE [LARGE SCALE GENOMIC DNA]</scope>
    <source>
        <strain evidence="2 3">N37</strain>
    </source>
</reference>